<dbReference type="AlphaFoldDB" id="A0A0E9T8P6"/>
<evidence type="ECO:0000313" key="1">
    <source>
        <dbReference type="EMBL" id="JAH49133.1"/>
    </source>
</evidence>
<sequence>MRVSTFTQTEREKKSYCILTIAQRGNKSYGMLRNMQI</sequence>
<protein>
    <submittedName>
        <fullName evidence="1">Uncharacterized protein</fullName>
    </submittedName>
</protein>
<accession>A0A0E9T8P6</accession>
<reference evidence="1" key="1">
    <citation type="submission" date="2014-11" db="EMBL/GenBank/DDBJ databases">
        <authorList>
            <person name="Amaro Gonzalez C."/>
        </authorList>
    </citation>
    <scope>NUCLEOTIDE SEQUENCE</scope>
</reference>
<organism evidence="1">
    <name type="scientific">Anguilla anguilla</name>
    <name type="common">European freshwater eel</name>
    <name type="synonym">Muraena anguilla</name>
    <dbReference type="NCBI Taxonomy" id="7936"/>
    <lineage>
        <taxon>Eukaryota</taxon>
        <taxon>Metazoa</taxon>
        <taxon>Chordata</taxon>
        <taxon>Craniata</taxon>
        <taxon>Vertebrata</taxon>
        <taxon>Euteleostomi</taxon>
        <taxon>Actinopterygii</taxon>
        <taxon>Neopterygii</taxon>
        <taxon>Teleostei</taxon>
        <taxon>Anguilliformes</taxon>
        <taxon>Anguillidae</taxon>
        <taxon>Anguilla</taxon>
    </lineage>
</organism>
<reference evidence="1" key="2">
    <citation type="journal article" date="2015" name="Fish Shellfish Immunol.">
        <title>Early steps in the European eel (Anguilla anguilla)-Vibrio vulnificus interaction in the gills: Role of the RtxA13 toxin.</title>
        <authorList>
            <person name="Callol A."/>
            <person name="Pajuelo D."/>
            <person name="Ebbesson L."/>
            <person name="Teles M."/>
            <person name="MacKenzie S."/>
            <person name="Amaro C."/>
        </authorList>
    </citation>
    <scope>NUCLEOTIDE SEQUENCE</scope>
</reference>
<proteinExistence type="predicted"/>
<dbReference type="EMBL" id="GBXM01059444">
    <property type="protein sequence ID" value="JAH49133.1"/>
    <property type="molecule type" value="Transcribed_RNA"/>
</dbReference>
<name>A0A0E9T8P6_ANGAN</name>